<dbReference type="RefSeq" id="WP_112126067.1">
    <property type="nucleotide sequence ID" value="NZ_QMBQ01000001.1"/>
</dbReference>
<evidence type="ECO:0000313" key="4">
    <source>
        <dbReference type="EMBL" id="RAZ80532.1"/>
    </source>
</evidence>
<reference evidence="4 5" key="1">
    <citation type="submission" date="2018-07" db="EMBL/GenBank/DDBJ databases">
        <title>Diversity of Mesorhizobium strains in Brazil.</title>
        <authorList>
            <person name="Helene L.C.F."/>
            <person name="Dall'Agnol R."/>
            <person name="Delamuta J.R.M."/>
            <person name="Hungria M."/>
        </authorList>
    </citation>
    <scope>NUCLEOTIDE SEQUENCE [LARGE SCALE GENOMIC DNA]</scope>
    <source>
        <strain evidence="4 5">CNPSo 3140</strain>
    </source>
</reference>
<evidence type="ECO:0000313" key="5">
    <source>
        <dbReference type="Proteomes" id="UP000251956"/>
    </source>
</evidence>
<dbReference type="PRINTS" id="PR00081">
    <property type="entry name" value="GDHRDH"/>
</dbReference>
<name>A0A330H9I6_9HYPH</name>
<dbReference type="Pfam" id="PF13561">
    <property type="entry name" value="adh_short_C2"/>
    <property type="match status" value="1"/>
</dbReference>
<sequence length="258" mass="27117">MDYRSQFDLTGEVAVVTGGASGIGLEAARALGTCGARVVLLDMNADGLKAAADELRAAGVASVDGRVLDVTDPQAVEAMAARIVADFGKVDILVNSAGIARLNTALDTPDEEWRLVMNVNVNGVYWASRAFGRSMVSGKKGSIVNLGSMSGLIINRPQTAPSYMASKGAVHMMTKALAVEWAKSGVRVNALAPGYVGTEMTLKMRERPELFNTWIDMTPMGRLGTPQEIASAILFLASPASSYVTGAILSIDGGYTAW</sequence>
<protein>
    <submittedName>
        <fullName evidence="4">3-oxoacyl-ACP reductase</fullName>
    </submittedName>
</protein>
<comment type="caution">
    <text evidence="4">The sequence shown here is derived from an EMBL/GenBank/DDBJ whole genome shotgun (WGS) entry which is preliminary data.</text>
</comment>
<gene>
    <name evidence="4" type="ORF">DPM35_04450</name>
</gene>
<dbReference type="OrthoDB" id="9805986at2"/>
<dbReference type="SMART" id="SM00822">
    <property type="entry name" value="PKS_KR"/>
    <property type="match status" value="1"/>
</dbReference>
<dbReference type="PANTHER" id="PTHR42760">
    <property type="entry name" value="SHORT-CHAIN DEHYDROGENASES/REDUCTASES FAMILY MEMBER"/>
    <property type="match status" value="1"/>
</dbReference>
<dbReference type="FunFam" id="3.40.50.720:FF:000240">
    <property type="entry name" value="SDR family oxidoreductase"/>
    <property type="match status" value="1"/>
</dbReference>
<feature type="domain" description="Ketoreductase" evidence="3">
    <location>
        <begin position="12"/>
        <end position="194"/>
    </location>
</feature>
<dbReference type="InterPro" id="IPR057326">
    <property type="entry name" value="KR_dom"/>
</dbReference>
<evidence type="ECO:0000259" key="3">
    <source>
        <dbReference type="SMART" id="SM00822"/>
    </source>
</evidence>
<proteinExistence type="inferred from homology"/>
<evidence type="ECO:0000256" key="1">
    <source>
        <dbReference type="ARBA" id="ARBA00006484"/>
    </source>
</evidence>
<evidence type="ECO:0000256" key="2">
    <source>
        <dbReference type="ARBA" id="ARBA00023002"/>
    </source>
</evidence>
<keyword evidence="2" id="KW-0560">Oxidoreductase</keyword>
<dbReference type="GO" id="GO:0016616">
    <property type="term" value="F:oxidoreductase activity, acting on the CH-OH group of donors, NAD or NADP as acceptor"/>
    <property type="evidence" value="ECO:0007669"/>
    <property type="project" value="UniProtKB-ARBA"/>
</dbReference>
<organism evidence="4 5">
    <name type="scientific">Mesorhizobium atlanticum</name>
    <dbReference type="NCBI Taxonomy" id="2233532"/>
    <lineage>
        <taxon>Bacteria</taxon>
        <taxon>Pseudomonadati</taxon>
        <taxon>Pseudomonadota</taxon>
        <taxon>Alphaproteobacteria</taxon>
        <taxon>Hyphomicrobiales</taxon>
        <taxon>Phyllobacteriaceae</taxon>
        <taxon>Mesorhizobium</taxon>
    </lineage>
</organism>
<dbReference type="EMBL" id="QMBQ01000001">
    <property type="protein sequence ID" value="RAZ80532.1"/>
    <property type="molecule type" value="Genomic_DNA"/>
</dbReference>
<keyword evidence="5" id="KW-1185">Reference proteome</keyword>
<dbReference type="SUPFAM" id="SSF51735">
    <property type="entry name" value="NAD(P)-binding Rossmann-fold domains"/>
    <property type="match status" value="1"/>
</dbReference>
<dbReference type="NCBIfam" id="NF005559">
    <property type="entry name" value="PRK07231.1"/>
    <property type="match status" value="1"/>
</dbReference>
<comment type="similarity">
    <text evidence="1">Belongs to the short-chain dehydrogenases/reductases (SDR) family.</text>
</comment>
<dbReference type="PANTHER" id="PTHR42760:SF115">
    <property type="entry name" value="3-OXOACYL-[ACYL-CARRIER-PROTEIN] REDUCTASE FABG"/>
    <property type="match status" value="1"/>
</dbReference>
<dbReference type="GO" id="GO:0005975">
    <property type="term" value="P:carbohydrate metabolic process"/>
    <property type="evidence" value="ECO:0007669"/>
    <property type="project" value="UniProtKB-ARBA"/>
</dbReference>
<accession>A0A330H9I6</accession>
<dbReference type="Gene3D" id="3.40.50.720">
    <property type="entry name" value="NAD(P)-binding Rossmann-like Domain"/>
    <property type="match status" value="1"/>
</dbReference>
<dbReference type="InterPro" id="IPR036291">
    <property type="entry name" value="NAD(P)-bd_dom_sf"/>
</dbReference>
<dbReference type="Proteomes" id="UP000251956">
    <property type="component" value="Unassembled WGS sequence"/>
</dbReference>
<dbReference type="PRINTS" id="PR00080">
    <property type="entry name" value="SDRFAMILY"/>
</dbReference>
<dbReference type="InterPro" id="IPR002347">
    <property type="entry name" value="SDR_fam"/>
</dbReference>
<dbReference type="AlphaFoldDB" id="A0A330H9I6"/>